<dbReference type="GO" id="GO:0051301">
    <property type="term" value="P:cell division"/>
    <property type="evidence" value="ECO:0007669"/>
    <property type="project" value="UniProtKB-KW"/>
</dbReference>
<reference evidence="11" key="1">
    <citation type="journal article" date="2005" name="Environ. Microbiol.">
        <title>Genetic and functional properties of uncultivated thermophilic crenarchaeotes from a subsurface gold mine as revealed by analysis of genome fragments.</title>
        <authorList>
            <person name="Nunoura T."/>
            <person name="Hirayama H."/>
            <person name="Takami H."/>
            <person name="Oida H."/>
            <person name="Nishi S."/>
            <person name="Shimamura S."/>
            <person name="Suzuki Y."/>
            <person name="Inagaki F."/>
            <person name="Takai K."/>
            <person name="Nealson K.H."/>
            <person name="Horikoshi K."/>
        </authorList>
    </citation>
    <scope>NUCLEOTIDE SEQUENCE</scope>
</reference>
<dbReference type="InterPro" id="IPR004101">
    <property type="entry name" value="Mur_ligase_C"/>
</dbReference>
<dbReference type="InterPro" id="IPR013221">
    <property type="entry name" value="Mur_ligase_cen"/>
</dbReference>
<evidence type="ECO:0000256" key="4">
    <source>
        <dbReference type="ARBA" id="ARBA00022598"/>
    </source>
</evidence>
<accession>H5SFH0</accession>
<evidence type="ECO:0000259" key="10">
    <source>
        <dbReference type="Pfam" id="PF08245"/>
    </source>
</evidence>
<keyword evidence="3 7" id="KW-0963">Cytoplasm</keyword>
<evidence type="ECO:0000256" key="6">
    <source>
        <dbReference type="ARBA" id="ARBA00022840"/>
    </source>
</evidence>
<feature type="domain" description="Mur ligase C-terminal" evidence="9">
    <location>
        <begin position="286"/>
        <end position="399"/>
    </location>
</feature>
<keyword evidence="6 7" id="KW-0067">ATP-binding</keyword>
<evidence type="ECO:0000259" key="9">
    <source>
        <dbReference type="Pfam" id="PF02875"/>
    </source>
</evidence>
<dbReference type="AlphaFoldDB" id="H5SFH0"/>
<dbReference type="InterPro" id="IPR036615">
    <property type="entry name" value="Mur_ligase_C_dom_sf"/>
</dbReference>
<evidence type="ECO:0000256" key="5">
    <source>
        <dbReference type="ARBA" id="ARBA00022741"/>
    </source>
</evidence>
<evidence type="ECO:0000256" key="1">
    <source>
        <dbReference type="ARBA" id="ARBA00004496"/>
    </source>
</evidence>
<organism evidence="11">
    <name type="scientific">uncultured Acetothermia bacterium</name>
    <dbReference type="NCBI Taxonomy" id="236499"/>
    <lineage>
        <taxon>Bacteria</taxon>
        <taxon>Candidatus Bipolaricaulota</taxon>
        <taxon>environmental samples</taxon>
    </lineage>
</organism>
<dbReference type="Gene3D" id="3.90.190.20">
    <property type="entry name" value="Mur ligase, C-terminal domain"/>
    <property type="match status" value="1"/>
</dbReference>
<keyword evidence="7 8" id="KW-0133">Cell shape</keyword>
<keyword evidence="7 8" id="KW-0573">Peptidoglycan synthesis</keyword>
<dbReference type="Pfam" id="PF02875">
    <property type="entry name" value="Mur_ligase_C"/>
    <property type="match status" value="1"/>
</dbReference>
<comment type="similarity">
    <text evidence="7">Belongs to the MurCDEF family.</text>
</comment>
<dbReference type="GO" id="GO:0071555">
    <property type="term" value="P:cell wall organization"/>
    <property type="evidence" value="ECO:0007669"/>
    <property type="project" value="UniProtKB-KW"/>
</dbReference>
<dbReference type="GO" id="GO:0005524">
    <property type="term" value="F:ATP binding"/>
    <property type="evidence" value="ECO:0007669"/>
    <property type="project" value="UniProtKB-UniRule"/>
</dbReference>
<dbReference type="Pfam" id="PF08245">
    <property type="entry name" value="Mur_ligase_M"/>
    <property type="match status" value="1"/>
</dbReference>
<dbReference type="Pfam" id="PF21799">
    <property type="entry name" value="MurD-like_N"/>
    <property type="match status" value="1"/>
</dbReference>
<dbReference type="PANTHER" id="PTHR43692">
    <property type="entry name" value="UDP-N-ACETYLMURAMOYLALANINE--D-GLUTAMATE LIGASE"/>
    <property type="match status" value="1"/>
</dbReference>
<dbReference type="Gene3D" id="3.40.1190.10">
    <property type="entry name" value="Mur-like, catalytic domain"/>
    <property type="match status" value="1"/>
</dbReference>
<comment type="catalytic activity">
    <reaction evidence="7 8">
        <text>UDP-N-acetyl-alpha-D-muramoyl-L-alanine + D-glutamate + ATP = UDP-N-acetyl-alpha-D-muramoyl-L-alanyl-D-glutamate + ADP + phosphate + H(+)</text>
        <dbReference type="Rhea" id="RHEA:16429"/>
        <dbReference type="ChEBI" id="CHEBI:15378"/>
        <dbReference type="ChEBI" id="CHEBI:29986"/>
        <dbReference type="ChEBI" id="CHEBI:30616"/>
        <dbReference type="ChEBI" id="CHEBI:43474"/>
        <dbReference type="ChEBI" id="CHEBI:83898"/>
        <dbReference type="ChEBI" id="CHEBI:83900"/>
        <dbReference type="ChEBI" id="CHEBI:456216"/>
        <dbReference type="EC" id="6.3.2.9"/>
    </reaction>
</comment>
<comment type="subcellular location">
    <subcellularLocation>
        <location evidence="1 7 8">Cytoplasm</location>
    </subcellularLocation>
</comment>
<dbReference type="GO" id="GO:0009252">
    <property type="term" value="P:peptidoglycan biosynthetic process"/>
    <property type="evidence" value="ECO:0007669"/>
    <property type="project" value="UniProtKB-UniRule"/>
</dbReference>
<dbReference type="PANTHER" id="PTHR43692:SF1">
    <property type="entry name" value="UDP-N-ACETYLMURAMOYLALANINE--D-GLUTAMATE LIGASE"/>
    <property type="match status" value="1"/>
</dbReference>
<dbReference type="SUPFAM" id="SSF53244">
    <property type="entry name" value="MurD-like peptide ligases, peptide-binding domain"/>
    <property type="match status" value="1"/>
</dbReference>
<evidence type="ECO:0000256" key="8">
    <source>
        <dbReference type="RuleBase" id="RU003664"/>
    </source>
</evidence>
<dbReference type="GO" id="GO:0005737">
    <property type="term" value="C:cytoplasm"/>
    <property type="evidence" value="ECO:0007669"/>
    <property type="project" value="UniProtKB-SubCell"/>
</dbReference>
<reference evidence="11" key="2">
    <citation type="journal article" date="2012" name="PLoS ONE">
        <title>A Deeply Branching Thermophilic Bacterium with an Ancient Acetyl-CoA Pathway Dominates a Subsurface Ecosystem.</title>
        <authorList>
            <person name="Takami H."/>
            <person name="Noguchi H."/>
            <person name="Takaki Y."/>
            <person name="Uchiyama I."/>
            <person name="Toyoda A."/>
            <person name="Nishi S."/>
            <person name="Chee G.-J."/>
            <person name="Arai W."/>
            <person name="Nunoura T."/>
            <person name="Itoh T."/>
            <person name="Hattori M."/>
            <person name="Takai K."/>
        </authorList>
    </citation>
    <scope>NUCLEOTIDE SEQUENCE</scope>
</reference>
<evidence type="ECO:0000256" key="3">
    <source>
        <dbReference type="ARBA" id="ARBA00022490"/>
    </source>
</evidence>
<keyword evidence="4 7" id="KW-0436">Ligase</keyword>
<proteinExistence type="inferred from homology"/>
<keyword evidence="7 8" id="KW-0961">Cell wall biogenesis/degradation</keyword>
<dbReference type="GO" id="GO:0008764">
    <property type="term" value="F:UDP-N-acetylmuramoylalanine-D-glutamate ligase activity"/>
    <property type="evidence" value="ECO:0007669"/>
    <property type="project" value="UniProtKB-UniRule"/>
</dbReference>
<keyword evidence="7 8" id="KW-0131">Cell cycle</keyword>
<keyword evidence="5 7" id="KW-0547">Nucleotide-binding</keyword>
<dbReference type="EC" id="6.3.2.9" evidence="7 8"/>
<dbReference type="InterPro" id="IPR005762">
    <property type="entry name" value="MurD"/>
</dbReference>
<evidence type="ECO:0000256" key="2">
    <source>
        <dbReference type="ARBA" id="ARBA00004752"/>
    </source>
</evidence>
<dbReference type="Gene3D" id="3.40.50.720">
    <property type="entry name" value="NAD(P)-binding Rossmann-like Domain"/>
    <property type="match status" value="1"/>
</dbReference>
<dbReference type="GO" id="GO:0008360">
    <property type="term" value="P:regulation of cell shape"/>
    <property type="evidence" value="ECO:0007669"/>
    <property type="project" value="UniProtKB-KW"/>
</dbReference>
<sequence>MREHSLRGRRITIVGAGRSGLAAARLLQELGAQVFVSDQAVLSPAARHELIKRNIPFEEHGHTEQALAHAHLIVLSPGVPITAPLVRRARAQGIPVWGELELAYRLCPSEKIIAITGTNGKSTTTRLSEELLRRAGCPVIAAGNIGTPLIARVREITPETIVVVEVSSFQLEAIERFRPAVAVLLNVAPNHLDRHGSFAAYLSLKCRVFENQTERDLLVLPRGLPLPVQPRSRVLYYDELFLELAHLRVPRHLQEDAAAAWAACRAFVPSMPPPTEEILRAVQLPHRQEFIAEINGVKFYDDSKATTVHATLAALDAFAGPLVLILGGRNKKIDFAPLAHALRAKEIREILLMGEAAPQIARALEAAQITRFSFVRDFSEAVSRALRYPGATCLLSPACASFDQFRNYEERGEAFRDAVLQAQQSALTPAVQPALEEI</sequence>
<comment type="function">
    <text evidence="7 8">Cell wall formation. Catalyzes the addition of glutamate to the nucleotide precursor UDP-N-acetylmuramoyl-L-alanine (UMA).</text>
</comment>
<protein>
    <recommendedName>
        <fullName evidence="7 8">UDP-N-acetylmuramoylalanine--D-glutamate ligase</fullName>
        <ecNumber evidence="7 8">6.3.2.9</ecNumber>
    </recommendedName>
    <alternativeName>
        <fullName evidence="7">D-glutamic acid-adding enzyme</fullName>
    </alternativeName>
    <alternativeName>
        <fullName evidence="7">UDP-N-acetylmuramoyl-L-alanyl-D-glutamate synthetase</fullName>
    </alternativeName>
</protein>
<feature type="binding site" evidence="7">
    <location>
        <begin position="117"/>
        <end position="123"/>
    </location>
    <ligand>
        <name>ATP</name>
        <dbReference type="ChEBI" id="CHEBI:30616"/>
    </ligand>
</feature>
<dbReference type="SUPFAM" id="SSF53623">
    <property type="entry name" value="MurD-like peptide ligases, catalytic domain"/>
    <property type="match status" value="1"/>
</dbReference>
<dbReference type="SUPFAM" id="SSF51984">
    <property type="entry name" value="MurCD N-terminal domain"/>
    <property type="match status" value="1"/>
</dbReference>
<dbReference type="HAMAP" id="MF_00639">
    <property type="entry name" value="MurD"/>
    <property type="match status" value="1"/>
</dbReference>
<dbReference type="UniPathway" id="UPA00219"/>
<dbReference type="InterPro" id="IPR036565">
    <property type="entry name" value="Mur-like_cat_sf"/>
</dbReference>
<name>H5SFH0_9BACT</name>
<keyword evidence="7 8" id="KW-0132">Cell division</keyword>
<comment type="pathway">
    <text evidence="2 7 8">Cell wall biogenesis; peptidoglycan biosynthesis.</text>
</comment>
<dbReference type="NCBIfam" id="TIGR01087">
    <property type="entry name" value="murD"/>
    <property type="match status" value="1"/>
</dbReference>
<gene>
    <name evidence="7" type="primary">murD</name>
    <name evidence="11" type="ORF">HGMM_F21E10C12</name>
</gene>
<feature type="domain" description="Mur ligase central" evidence="10">
    <location>
        <begin position="115"/>
        <end position="221"/>
    </location>
</feature>
<dbReference type="EMBL" id="AP011703">
    <property type="protein sequence ID" value="BAL54906.1"/>
    <property type="molecule type" value="Genomic_DNA"/>
</dbReference>
<evidence type="ECO:0000256" key="7">
    <source>
        <dbReference type="HAMAP-Rule" id="MF_00639"/>
    </source>
</evidence>
<evidence type="ECO:0000313" key="11">
    <source>
        <dbReference type="EMBL" id="BAL54906.1"/>
    </source>
</evidence>